<comment type="caution">
    <text evidence="9">The sequence shown here is derived from an EMBL/GenBank/DDBJ whole genome shotgun (WGS) entry which is preliminary data.</text>
</comment>
<feature type="chain" id="PRO_5015566196" evidence="6">
    <location>
        <begin position="19"/>
        <end position="547"/>
    </location>
</feature>
<dbReference type="InterPro" id="IPR033985">
    <property type="entry name" value="SusD-like_N"/>
</dbReference>
<keyword evidence="3 6" id="KW-0732">Signal</keyword>
<evidence type="ECO:0000259" key="8">
    <source>
        <dbReference type="Pfam" id="PF14322"/>
    </source>
</evidence>
<gene>
    <name evidence="9" type="ORF">CLV58_10248</name>
</gene>
<dbReference type="InterPro" id="IPR012944">
    <property type="entry name" value="SusD_RagB_dom"/>
</dbReference>
<evidence type="ECO:0000256" key="6">
    <source>
        <dbReference type="SAM" id="SignalP"/>
    </source>
</evidence>
<dbReference type="Proteomes" id="UP000238375">
    <property type="component" value="Unassembled WGS sequence"/>
</dbReference>
<keyword evidence="4" id="KW-0472">Membrane</keyword>
<feature type="domain" description="SusD-like N-terminal" evidence="8">
    <location>
        <begin position="105"/>
        <end position="228"/>
    </location>
</feature>
<comment type="similarity">
    <text evidence="2">Belongs to the SusD family.</text>
</comment>
<dbReference type="Gene3D" id="1.25.40.390">
    <property type="match status" value="1"/>
</dbReference>
<feature type="domain" description="RagB/SusD" evidence="7">
    <location>
        <begin position="298"/>
        <end position="547"/>
    </location>
</feature>
<name>A0A2T0THY6_9BACT</name>
<evidence type="ECO:0000259" key="7">
    <source>
        <dbReference type="Pfam" id="PF07980"/>
    </source>
</evidence>
<dbReference type="AlphaFoldDB" id="A0A2T0THY6"/>
<proteinExistence type="inferred from homology"/>
<keyword evidence="10" id="KW-1185">Reference proteome</keyword>
<evidence type="ECO:0000313" key="10">
    <source>
        <dbReference type="Proteomes" id="UP000238375"/>
    </source>
</evidence>
<dbReference type="OrthoDB" id="5694214at2"/>
<dbReference type="GO" id="GO:0009279">
    <property type="term" value="C:cell outer membrane"/>
    <property type="evidence" value="ECO:0007669"/>
    <property type="project" value="UniProtKB-SubCell"/>
</dbReference>
<keyword evidence="5" id="KW-0998">Cell outer membrane</keyword>
<evidence type="ECO:0000256" key="2">
    <source>
        <dbReference type="ARBA" id="ARBA00006275"/>
    </source>
</evidence>
<evidence type="ECO:0000256" key="4">
    <source>
        <dbReference type="ARBA" id="ARBA00023136"/>
    </source>
</evidence>
<dbReference type="RefSeq" id="WP_106136168.1">
    <property type="nucleotide sequence ID" value="NZ_PVTE01000002.1"/>
</dbReference>
<feature type="signal peptide" evidence="6">
    <location>
        <begin position="1"/>
        <end position="18"/>
    </location>
</feature>
<dbReference type="InterPro" id="IPR011990">
    <property type="entry name" value="TPR-like_helical_dom_sf"/>
</dbReference>
<evidence type="ECO:0000256" key="1">
    <source>
        <dbReference type="ARBA" id="ARBA00004442"/>
    </source>
</evidence>
<dbReference type="PROSITE" id="PS51257">
    <property type="entry name" value="PROKAR_LIPOPROTEIN"/>
    <property type="match status" value="1"/>
</dbReference>
<dbReference type="SUPFAM" id="SSF48452">
    <property type="entry name" value="TPR-like"/>
    <property type="match status" value="1"/>
</dbReference>
<accession>A0A2T0THY6</accession>
<protein>
    <submittedName>
        <fullName evidence="9">Putative outer membrane starch-binding protein</fullName>
    </submittedName>
</protein>
<comment type="subcellular location">
    <subcellularLocation>
        <location evidence="1">Cell outer membrane</location>
    </subcellularLocation>
</comment>
<dbReference type="Pfam" id="PF14322">
    <property type="entry name" value="SusD-like_3"/>
    <property type="match status" value="1"/>
</dbReference>
<evidence type="ECO:0000256" key="3">
    <source>
        <dbReference type="ARBA" id="ARBA00022729"/>
    </source>
</evidence>
<sequence>MKSLFLSFILSLFLFSCSHDLLDKAPVDRISEDAVWTDAALVQTFVNSKYRDLSFGFNWNGDELMWASASDESLFSHDYGMWAINKGELTPANLAILSSGPTEYNGNMNPWSKNYRYIRDSNIFFGKIASVPMDSTLRRQLTGEMTFLRAFRYFDLVRNYGGVPLITQSFGLGDDYAATRRATLDESINFVVSEADKAAALLPVSYTGADVGRATKGAALALKARMLLYAASPLYASSTSTARWQAAAQAAQAVLDLNAYQLYPNYQQLFLIANNSEVIFNRIEAQQGDSFLNLERWNGPNGYGGWGGNVPTQTLVDAYETLDGRSITDASSGYDAQNPYANRDPRLAATVLYNGLPYRGRALETFRPGGLDSPDGPESFNTSPTGYYLRKFITESRDLGSATGSQAPWIYFRLGEVLLNYAEAQNEAAGPDASVYTAINRIRARASMPALPAGLSQAQMRDRIRHERQVELAYEEHRYYDVRRWKIAGTTENLPVRGAAITKDASGKLQFAYPSVQERRFNERNYFLPIPLKETQANPALTQNAGY</sequence>
<evidence type="ECO:0000313" key="9">
    <source>
        <dbReference type="EMBL" id="PRY45300.1"/>
    </source>
</evidence>
<organism evidence="9 10">
    <name type="scientific">Spirosoma oryzae</name>
    <dbReference type="NCBI Taxonomy" id="1469603"/>
    <lineage>
        <taxon>Bacteria</taxon>
        <taxon>Pseudomonadati</taxon>
        <taxon>Bacteroidota</taxon>
        <taxon>Cytophagia</taxon>
        <taxon>Cytophagales</taxon>
        <taxon>Cytophagaceae</taxon>
        <taxon>Spirosoma</taxon>
    </lineage>
</organism>
<evidence type="ECO:0000256" key="5">
    <source>
        <dbReference type="ARBA" id="ARBA00023237"/>
    </source>
</evidence>
<dbReference type="Pfam" id="PF07980">
    <property type="entry name" value="SusD_RagB"/>
    <property type="match status" value="1"/>
</dbReference>
<dbReference type="EMBL" id="PVTE01000002">
    <property type="protein sequence ID" value="PRY45300.1"/>
    <property type="molecule type" value="Genomic_DNA"/>
</dbReference>
<reference evidence="9 10" key="1">
    <citation type="submission" date="2018-03" db="EMBL/GenBank/DDBJ databases">
        <title>Genomic Encyclopedia of Archaeal and Bacterial Type Strains, Phase II (KMG-II): from individual species to whole genera.</title>
        <authorList>
            <person name="Goeker M."/>
        </authorList>
    </citation>
    <scope>NUCLEOTIDE SEQUENCE [LARGE SCALE GENOMIC DNA]</scope>
    <source>
        <strain evidence="9 10">DSM 28354</strain>
    </source>
</reference>